<dbReference type="InterPro" id="IPR045156">
    <property type="entry name" value="Vac8"/>
</dbReference>
<keyword evidence="4" id="KW-0677">Repeat</keyword>
<dbReference type="GO" id="GO:0005774">
    <property type="term" value="C:vacuolar membrane"/>
    <property type="evidence" value="ECO:0007669"/>
    <property type="project" value="UniProtKB-SubCell"/>
</dbReference>
<keyword evidence="10" id="KW-1185">Reference proteome</keyword>
<organism evidence="9 10">
    <name type="scientific">Globisporangium ultimum (strain ATCC 200006 / CBS 805.95 / DAOM BR144)</name>
    <name type="common">Pythium ultimum</name>
    <dbReference type="NCBI Taxonomy" id="431595"/>
    <lineage>
        <taxon>Eukaryota</taxon>
        <taxon>Sar</taxon>
        <taxon>Stramenopiles</taxon>
        <taxon>Oomycota</taxon>
        <taxon>Peronosporomycetes</taxon>
        <taxon>Pythiales</taxon>
        <taxon>Pythiaceae</taxon>
        <taxon>Globisporangium</taxon>
    </lineage>
</organism>
<sequence>MTQNTNLLTKEMKLKCVEGLYSISCHKGIEMQIINEGALATIISVLKMDDIAIRLFAAATLLNLTAAQPPTKAHKSSSGNLVALSLVGKEVYSKLIDEGVISALLELSHTPNATVKALCVRALFRFTVDESHHFRMVHEGSVVALTQLMTSIPSEDVKEACMNGLVNLASIPRAVACDSILNTLIALAKSGRPELLTVCGRVLLNLSILPTTRSSMVEEGAVVALSVLASQKQPVLFETISCVLCNLAAIKTNQELLMKNGGLAILMDLLDSVQMEFERVSEEDGNEDEDEDGDGDQQGSTSNPSVDSAREEAVTAATMLLARIRKNCINVLAHLCCNPKLQSRVVNAAFIPKILHILQEFSTHGRSHIDEDTEKYCIIAIANLSLDDRCRPNIVYDGGAPVLLSLLQNAERQDVNSMLLKLDCVTALSNLMLHPKNFKRMVDEGIVPAFIESINNSASPEIQKACVYAMLNLAKDPGMKTRLAEATAEKDQGAIPTMLVFASKHYKNAELCGVCISFLHHLSTQRENYDVLYFEGAVGLLVRVLQKPSNSEPVPVIYSLWLTCMVTLANLASHTTKRASLIGDGVIEAIQHFLSVSASDSRRRDVSTDTKIVKTQFAASQILFKLHELCCSTKEEIPAFFASLLLLATQSALKNSRLEKKAVTVQQMTASRCALTISKVSLMPRGLRLLSGNADIPPALNIIMRTGLHEAQVCAAIALCNLATERGHLKHRLWRDSTIEDFIVITLLRVNSEQTKAICAKALFNLLTHEDTRDQMVKDGVLYALIKLARIENEGIRDLSLRSIYNISLHPIKALQLLEMEIVRILAKMYQAEFSKEIKRLMCGILSNLSSVPDGHESRILQEGALSVLKNLAKVRDPETKVYAANILYNLSCCLDVAEALVRDEAGVLGILAAQLKSENKDVKRYGAASIANLSGNTLAVTLMTEDALIVILNDAMKKTMATGNSSNVMAFQPSLRF</sequence>
<dbReference type="SUPFAM" id="SSF48371">
    <property type="entry name" value="ARM repeat"/>
    <property type="match status" value="3"/>
</dbReference>
<name>K3WT16_GLOUD</name>
<dbReference type="SMART" id="SM00185">
    <property type="entry name" value="ARM"/>
    <property type="match status" value="10"/>
</dbReference>
<dbReference type="AlphaFoldDB" id="K3WT16"/>
<reference evidence="9" key="3">
    <citation type="submission" date="2015-02" db="UniProtKB">
        <authorList>
            <consortium name="EnsemblProtists"/>
        </authorList>
    </citation>
    <scope>IDENTIFICATION</scope>
    <source>
        <strain evidence="9">DAOM BR144</strain>
    </source>
</reference>
<evidence type="ECO:0000256" key="5">
    <source>
        <dbReference type="ARBA" id="ARBA00023136"/>
    </source>
</evidence>
<dbReference type="HOGENOM" id="CLU_304126_0_0_1"/>
<comment type="similarity">
    <text evidence="2">Belongs to the beta-catenin family.</text>
</comment>
<dbReference type="Gene3D" id="1.25.10.10">
    <property type="entry name" value="Leucine-rich Repeat Variant"/>
    <property type="match status" value="4"/>
</dbReference>
<keyword evidence="3" id="KW-0926">Vacuole</keyword>
<dbReference type="InterPro" id="IPR000225">
    <property type="entry name" value="Armadillo"/>
</dbReference>
<proteinExistence type="inferred from homology"/>
<dbReference type="InterPro" id="IPR016024">
    <property type="entry name" value="ARM-type_fold"/>
</dbReference>
<dbReference type="GO" id="GO:0071562">
    <property type="term" value="P:nucleus-vacuole junction assembly"/>
    <property type="evidence" value="ECO:0007669"/>
    <property type="project" value="InterPro"/>
</dbReference>
<comment type="subcellular location">
    <subcellularLocation>
        <location evidence="1">Vacuole membrane</location>
        <topology evidence="1">Lipid-anchor</topology>
    </subcellularLocation>
</comment>
<dbReference type="VEuPathDB" id="FungiDB:PYU1_G008094"/>
<dbReference type="InParanoid" id="K3WT16"/>
<evidence type="ECO:0000256" key="3">
    <source>
        <dbReference type="ARBA" id="ARBA00022554"/>
    </source>
</evidence>
<feature type="compositionally biased region" description="Acidic residues" evidence="8">
    <location>
        <begin position="283"/>
        <end position="295"/>
    </location>
</feature>
<evidence type="ECO:0000256" key="7">
    <source>
        <dbReference type="ARBA" id="ARBA00026209"/>
    </source>
</evidence>
<accession>K3WT16</accession>
<dbReference type="EnsemblProtists" id="PYU1_T008110">
    <property type="protein sequence ID" value="PYU1_T008110"/>
    <property type="gene ID" value="PYU1_G008094"/>
</dbReference>
<reference evidence="10" key="1">
    <citation type="journal article" date="2010" name="Genome Biol.">
        <title>Genome sequence of the necrotrophic plant pathogen Pythium ultimum reveals original pathogenicity mechanisms and effector repertoire.</title>
        <authorList>
            <person name="Levesque C.A."/>
            <person name="Brouwer H."/>
            <person name="Cano L."/>
            <person name="Hamilton J.P."/>
            <person name="Holt C."/>
            <person name="Huitema E."/>
            <person name="Raffaele S."/>
            <person name="Robideau G.P."/>
            <person name="Thines M."/>
            <person name="Win J."/>
            <person name="Zerillo M.M."/>
            <person name="Beakes G.W."/>
            <person name="Boore J.L."/>
            <person name="Busam D."/>
            <person name="Dumas B."/>
            <person name="Ferriera S."/>
            <person name="Fuerstenberg S.I."/>
            <person name="Gachon C.M."/>
            <person name="Gaulin E."/>
            <person name="Govers F."/>
            <person name="Grenville-Briggs L."/>
            <person name="Horner N."/>
            <person name="Hostetler J."/>
            <person name="Jiang R.H."/>
            <person name="Johnson J."/>
            <person name="Krajaejun T."/>
            <person name="Lin H."/>
            <person name="Meijer H.J."/>
            <person name="Moore B."/>
            <person name="Morris P."/>
            <person name="Phuntmart V."/>
            <person name="Puiu D."/>
            <person name="Shetty J."/>
            <person name="Stajich J.E."/>
            <person name="Tripathy S."/>
            <person name="Wawra S."/>
            <person name="van West P."/>
            <person name="Whitty B.R."/>
            <person name="Coutinho P.M."/>
            <person name="Henrissat B."/>
            <person name="Martin F."/>
            <person name="Thomas P.D."/>
            <person name="Tyler B.M."/>
            <person name="De Vries R.P."/>
            <person name="Kamoun S."/>
            <person name="Yandell M."/>
            <person name="Tisserat N."/>
            <person name="Buell C.R."/>
        </authorList>
    </citation>
    <scope>NUCLEOTIDE SEQUENCE</scope>
    <source>
        <strain evidence="10">DAOM:BR144</strain>
    </source>
</reference>
<dbReference type="Pfam" id="PF00514">
    <property type="entry name" value="Arm"/>
    <property type="match status" value="1"/>
</dbReference>
<feature type="region of interest" description="Disordered" evidence="8">
    <location>
        <begin position="278"/>
        <end position="310"/>
    </location>
</feature>
<feature type="compositionally biased region" description="Polar residues" evidence="8">
    <location>
        <begin position="297"/>
        <end position="306"/>
    </location>
</feature>
<dbReference type="EMBL" id="GL376619">
    <property type="status" value="NOT_ANNOTATED_CDS"/>
    <property type="molecule type" value="Genomic_DNA"/>
</dbReference>
<dbReference type="PANTHER" id="PTHR47249:SF1">
    <property type="entry name" value="VACUOLAR PROTEIN 8"/>
    <property type="match status" value="1"/>
</dbReference>
<evidence type="ECO:0000256" key="1">
    <source>
        <dbReference type="ARBA" id="ARBA00004592"/>
    </source>
</evidence>
<evidence type="ECO:0000313" key="10">
    <source>
        <dbReference type="Proteomes" id="UP000019132"/>
    </source>
</evidence>
<evidence type="ECO:0000256" key="6">
    <source>
        <dbReference type="ARBA" id="ARBA00023288"/>
    </source>
</evidence>
<evidence type="ECO:0000256" key="8">
    <source>
        <dbReference type="SAM" id="MobiDB-lite"/>
    </source>
</evidence>
<keyword evidence="6" id="KW-0449">Lipoprotein</keyword>
<dbReference type="eggNOG" id="ENOG502RDHR">
    <property type="taxonomic scope" value="Eukaryota"/>
</dbReference>
<dbReference type="Proteomes" id="UP000019132">
    <property type="component" value="Unassembled WGS sequence"/>
</dbReference>
<evidence type="ECO:0000256" key="2">
    <source>
        <dbReference type="ARBA" id="ARBA00005462"/>
    </source>
</evidence>
<keyword evidence="5" id="KW-0472">Membrane</keyword>
<dbReference type="InterPro" id="IPR011989">
    <property type="entry name" value="ARM-like"/>
</dbReference>
<reference evidence="10" key="2">
    <citation type="submission" date="2010-04" db="EMBL/GenBank/DDBJ databases">
        <authorList>
            <person name="Buell R."/>
            <person name="Hamilton J."/>
            <person name="Hostetler J."/>
        </authorList>
    </citation>
    <scope>NUCLEOTIDE SEQUENCE [LARGE SCALE GENOMIC DNA]</scope>
    <source>
        <strain evidence="10">DAOM:BR144</strain>
    </source>
</reference>
<dbReference type="PANTHER" id="PTHR47249">
    <property type="entry name" value="VACUOLAR PROTEIN 8"/>
    <property type="match status" value="1"/>
</dbReference>
<evidence type="ECO:0000256" key="4">
    <source>
        <dbReference type="ARBA" id="ARBA00022737"/>
    </source>
</evidence>
<dbReference type="STRING" id="431595.K3WT16"/>
<evidence type="ECO:0000313" key="9">
    <source>
        <dbReference type="EnsemblProtists" id="PYU1_T008110"/>
    </source>
</evidence>
<dbReference type="GO" id="GO:0043495">
    <property type="term" value="F:protein-membrane adaptor activity"/>
    <property type="evidence" value="ECO:0007669"/>
    <property type="project" value="InterPro"/>
</dbReference>
<protein>
    <recommendedName>
        <fullName evidence="7">Vacuolar protein 8</fullName>
    </recommendedName>
</protein>